<keyword evidence="2" id="KW-1133">Transmembrane helix</keyword>
<dbReference type="EMBL" id="DXFX01000031">
    <property type="protein sequence ID" value="HIX07289.1"/>
    <property type="molecule type" value="Genomic_DNA"/>
</dbReference>
<name>A0A9D1V7P9_9FIRM</name>
<gene>
    <name evidence="4" type="ORF">H9741_02340</name>
</gene>
<dbReference type="InterPro" id="IPR010982">
    <property type="entry name" value="Lambda_DNA-bd_dom_sf"/>
</dbReference>
<evidence type="ECO:0000259" key="3">
    <source>
        <dbReference type="PROSITE" id="PS50943"/>
    </source>
</evidence>
<dbReference type="Gene3D" id="1.10.260.40">
    <property type="entry name" value="lambda repressor-like DNA-binding domains"/>
    <property type="match status" value="1"/>
</dbReference>
<dbReference type="SMART" id="SM00530">
    <property type="entry name" value="HTH_XRE"/>
    <property type="match status" value="1"/>
</dbReference>
<feature type="transmembrane region" description="Helical" evidence="2">
    <location>
        <begin position="197"/>
        <end position="219"/>
    </location>
</feature>
<keyword evidence="2" id="KW-0812">Transmembrane</keyword>
<evidence type="ECO:0000256" key="2">
    <source>
        <dbReference type="SAM" id="Phobius"/>
    </source>
</evidence>
<reference evidence="4" key="1">
    <citation type="journal article" date="2021" name="PeerJ">
        <title>Extensive microbial diversity within the chicken gut microbiome revealed by metagenomics and culture.</title>
        <authorList>
            <person name="Gilroy R."/>
            <person name="Ravi A."/>
            <person name="Getino M."/>
            <person name="Pursley I."/>
            <person name="Horton D.L."/>
            <person name="Alikhan N.F."/>
            <person name="Baker D."/>
            <person name="Gharbi K."/>
            <person name="Hall N."/>
            <person name="Watson M."/>
            <person name="Adriaenssens E.M."/>
            <person name="Foster-Nyarko E."/>
            <person name="Jarju S."/>
            <person name="Secka A."/>
            <person name="Antonio M."/>
            <person name="Oren A."/>
            <person name="Chaudhuri R.R."/>
            <person name="La Ragione R."/>
            <person name="Hildebrand F."/>
            <person name="Pallen M.J."/>
        </authorList>
    </citation>
    <scope>NUCLEOTIDE SEQUENCE</scope>
    <source>
        <strain evidence="4">811</strain>
    </source>
</reference>
<dbReference type="Proteomes" id="UP000824204">
    <property type="component" value="Unassembled WGS sequence"/>
</dbReference>
<proteinExistence type="predicted"/>
<dbReference type="GO" id="GO:0003677">
    <property type="term" value="F:DNA binding"/>
    <property type="evidence" value="ECO:0007669"/>
    <property type="project" value="InterPro"/>
</dbReference>
<organism evidence="4 5">
    <name type="scientific">Candidatus Borkfalkia faecipullorum</name>
    <dbReference type="NCBI Taxonomy" id="2838510"/>
    <lineage>
        <taxon>Bacteria</taxon>
        <taxon>Bacillati</taxon>
        <taxon>Bacillota</taxon>
        <taxon>Clostridia</taxon>
        <taxon>Christensenellales</taxon>
        <taxon>Christensenellaceae</taxon>
        <taxon>Candidatus Borkfalkia</taxon>
    </lineage>
</organism>
<dbReference type="PROSITE" id="PS50943">
    <property type="entry name" value="HTH_CROC1"/>
    <property type="match status" value="1"/>
</dbReference>
<sequence>MKRGKFLSDKRIEKGLSLSALAQKLGVSEEEVERWEGGELPDSRYLLPLSALLGVFVEDILQCGEESAAEEDGAEKQADPSENLQEEQGAAQNSASEVKSAVQNSASEEESAVENSASEEQAAAQSSASEELGAAQNSASEVKGAEKAAQATAPPQESYYDRLHKKIGDLEYSADDPGLKETENGNGYSPAERKFGYTLFAIFIAFMTIFIAAGLIGWVTRPRELSLENYAKYLEIDVYPLKGVNPDSYTVCVTAKADISDLSITVQVNFSNVFTEEKFSDTVTLSGDLAKDDSAERQIDLPSVMLRGSVSVISVSGGLA</sequence>
<keyword evidence="2" id="KW-0472">Membrane</keyword>
<protein>
    <submittedName>
        <fullName evidence="4">Helix-turn-helix domain-containing protein</fullName>
    </submittedName>
</protein>
<evidence type="ECO:0000256" key="1">
    <source>
        <dbReference type="SAM" id="MobiDB-lite"/>
    </source>
</evidence>
<dbReference type="Pfam" id="PF01381">
    <property type="entry name" value="HTH_3"/>
    <property type="match status" value="1"/>
</dbReference>
<feature type="compositionally biased region" description="Low complexity" evidence="1">
    <location>
        <begin position="113"/>
        <end position="131"/>
    </location>
</feature>
<reference evidence="4" key="2">
    <citation type="submission" date="2021-04" db="EMBL/GenBank/DDBJ databases">
        <authorList>
            <person name="Gilroy R."/>
        </authorList>
    </citation>
    <scope>NUCLEOTIDE SEQUENCE</scope>
    <source>
        <strain evidence="4">811</strain>
    </source>
</reference>
<evidence type="ECO:0000313" key="4">
    <source>
        <dbReference type="EMBL" id="HIX07289.1"/>
    </source>
</evidence>
<dbReference type="CDD" id="cd00093">
    <property type="entry name" value="HTH_XRE"/>
    <property type="match status" value="1"/>
</dbReference>
<dbReference type="InterPro" id="IPR001387">
    <property type="entry name" value="Cro/C1-type_HTH"/>
</dbReference>
<evidence type="ECO:0000313" key="5">
    <source>
        <dbReference type="Proteomes" id="UP000824204"/>
    </source>
</evidence>
<feature type="region of interest" description="Disordered" evidence="1">
    <location>
        <begin position="66"/>
        <end position="159"/>
    </location>
</feature>
<feature type="domain" description="HTH cro/C1-type" evidence="3">
    <location>
        <begin position="7"/>
        <end position="60"/>
    </location>
</feature>
<dbReference type="AlphaFoldDB" id="A0A9D1V7P9"/>
<accession>A0A9D1V7P9</accession>
<dbReference type="SUPFAM" id="SSF47413">
    <property type="entry name" value="lambda repressor-like DNA-binding domains"/>
    <property type="match status" value="1"/>
</dbReference>
<comment type="caution">
    <text evidence="4">The sequence shown here is derived from an EMBL/GenBank/DDBJ whole genome shotgun (WGS) entry which is preliminary data.</text>
</comment>